<keyword evidence="3" id="KW-0378">Hydrolase</keyword>
<keyword evidence="2" id="KW-0547">Nucleotide-binding</keyword>
<proteinExistence type="inferred from homology"/>
<dbReference type="PANTHER" id="PTHR32341:SF10">
    <property type="entry name" value="INTERFERON-INDUCIBLE GTPASE 5"/>
    <property type="match status" value="1"/>
</dbReference>
<dbReference type="Proteomes" id="UP000828390">
    <property type="component" value="Unassembled WGS sequence"/>
</dbReference>
<dbReference type="FunFam" id="3.40.50.300:FF:000541">
    <property type="entry name" value="Immunity related GTPase M"/>
    <property type="match status" value="1"/>
</dbReference>
<name>A0A9D4JVA3_DREPO</name>
<evidence type="ECO:0000259" key="5">
    <source>
        <dbReference type="PROSITE" id="PS51716"/>
    </source>
</evidence>
<reference evidence="6" key="1">
    <citation type="journal article" date="2019" name="bioRxiv">
        <title>The Genome of the Zebra Mussel, Dreissena polymorpha: A Resource for Invasive Species Research.</title>
        <authorList>
            <person name="McCartney M.A."/>
            <person name="Auch B."/>
            <person name="Kono T."/>
            <person name="Mallez S."/>
            <person name="Zhang Y."/>
            <person name="Obille A."/>
            <person name="Becker A."/>
            <person name="Abrahante J.E."/>
            <person name="Garbe J."/>
            <person name="Badalamenti J.P."/>
            <person name="Herman A."/>
            <person name="Mangelson H."/>
            <person name="Liachko I."/>
            <person name="Sullivan S."/>
            <person name="Sone E.D."/>
            <person name="Koren S."/>
            <person name="Silverstein K.A.T."/>
            <person name="Beckman K.B."/>
            <person name="Gohl D.M."/>
        </authorList>
    </citation>
    <scope>NUCLEOTIDE SEQUENCE</scope>
    <source>
        <strain evidence="6">Duluth1</strain>
        <tissue evidence="6">Whole animal</tissue>
    </source>
</reference>
<dbReference type="EMBL" id="JAIWYP010000005">
    <property type="protein sequence ID" value="KAH3824254.1"/>
    <property type="molecule type" value="Genomic_DNA"/>
</dbReference>
<dbReference type="InterPro" id="IPR030385">
    <property type="entry name" value="G_IRG_dom"/>
</dbReference>
<comment type="similarity">
    <text evidence="1">Belongs to the TRAFAC class dynamin-like GTPase superfamily. IRG family.</text>
</comment>
<dbReference type="SUPFAM" id="SSF52540">
    <property type="entry name" value="P-loop containing nucleoside triphosphate hydrolases"/>
    <property type="match status" value="1"/>
</dbReference>
<protein>
    <recommendedName>
        <fullName evidence="5">IRG-type G domain-containing protein</fullName>
    </recommendedName>
</protein>
<comment type="caution">
    <text evidence="6">The sequence shown here is derived from an EMBL/GenBank/DDBJ whole genome shotgun (WGS) entry which is preliminary data.</text>
</comment>
<evidence type="ECO:0000256" key="2">
    <source>
        <dbReference type="ARBA" id="ARBA00022741"/>
    </source>
</evidence>
<dbReference type="InterPro" id="IPR007743">
    <property type="entry name" value="Immunity-related_GTPase-like"/>
</dbReference>
<dbReference type="PROSITE" id="PS51716">
    <property type="entry name" value="G_IRG"/>
    <property type="match status" value="1"/>
</dbReference>
<evidence type="ECO:0000256" key="3">
    <source>
        <dbReference type="ARBA" id="ARBA00022801"/>
    </source>
</evidence>
<feature type="domain" description="IRG-type G" evidence="5">
    <location>
        <begin position="154"/>
        <end position="338"/>
    </location>
</feature>
<dbReference type="GO" id="GO:0016020">
    <property type="term" value="C:membrane"/>
    <property type="evidence" value="ECO:0007669"/>
    <property type="project" value="InterPro"/>
</dbReference>
<evidence type="ECO:0000256" key="1">
    <source>
        <dbReference type="ARBA" id="ARBA00005429"/>
    </source>
</evidence>
<dbReference type="AlphaFoldDB" id="A0A9D4JVA3"/>
<accession>A0A9D4JVA3</accession>
<dbReference type="Gene3D" id="3.40.50.300">
    <property type="entry name" value="P-loop containing nucleotide triphosphate hydrolases"/>
    <property type="match status" value="1"/>
</dbReference>
<keyword evidence="7" id="KW-1185">Reference proteome</keyword>
<evidence type="ECO:0000313" key="6">
    <source>
        <dbReference type="EMBL" id="KAH3824254.1"/>
    </source>
</evidence>
<dbReference type="GO" id="GO:0005525">
    <property type="term" value="F:GTP binding"/>
    <property type="evidence" value="ECO:0007669"/>
    <property type="project" value="UniProtKB-KW"/>
</dbReference>
<dbReference type="InterPro" id="IPR051515">
    <property type="entry name" value="IRG"/>
</dbReference>
<sequence length="514" mass="57886">MRNRKDGFGLFSLRERCWSNTSSVKNKKLYKFMNRQQIMSDEMETSKQKCLNPICNSFMENTFKFCSNCGANLKQSSRSSGSSQVIYSRTEVSNQERVIGSNDDECRLNGAEVALNSEDLQAIANDVLSGASDNADINEIRHTLDGKLTNLTNIKIHICIVGESGTGKSSFINAMLGLDSDDDGAAKVGLFETTQTPTYYKQINNPNLVFCDVPGVGTKNFPQKTYLKDINFDSYDFFILVTASRFKENDTWLANEIIKRKKRFYFVRAKIDLDIQCEFQNRRKPTYKSPDQLLQLLKEDCERQLKESGVPTPDVFLINNRNTQKYDFDALTKKLINDLPGLKKEALAWYLPVISLGVLEEKMLLFQKRIYKIALKSAMGAIVPIALVGLLVDVNILMTETQLYKAQFGTDDISMEILSRKLSIQLSDLINENVIDTSKALKSSTSFLNLCASMGAANALSNSVRLVLPGIGNIVSAPIAYCSSVYIQNKMLELCYAEAKRIFELRMKVYNEKS</sequence>
<evidence type="ECO:0000256" key="4">
    <source>
        <dbReference type="ARBA" id="ARBA00023134"/>
    </source>
</evidence>
<organism evidence="6 7">
    <name type="scientific">Dreissena polymorpha</name>
    <name type="common">Zebra mussel</name>
    <name type="synonym">Mytilus polymorpha</name>
    <dbReference type="NCBI Taxonomy" id="45954"/>
    <lineage>
        <taxon>Eukaryota</taxon>
        <taxon>Metazoa</taxon>
        <taxon>Spiralia</taxon>
        <taxon>Lophotrochozoa</taxon>
        <taxon>Mollusca</taxon>
        <taxon>Bivalvia</taxon>
        <taxon>Autobranchia</taxon>
        <taxon>Heteroconchia</taxon>
        <taxon>Euheterodonta</taxon>
        <taxon>Imparidentia</taxon>
        <taxon>Neoheterodontei</taxon>
        <taxon>Myida</taxon>
        <taxon>Dreissenoidea</taxon>
        <taxon>Dreissenidae</taxon>
        <taxon>Dreissena</taxon>
    </lineage>
</organism>
<dbReference type="Pfam" id="PF05049">
    <property type="entry name" value="IIGP"/>
    <property type="match status" value="1"/>
</dbReference>
<dbReference type="PANTHER" id="PTHR32341">
    <property type="entry name" value="INTERFERON-INDUCIBLE GTPASE"/>
    <property type="match status" value="1"/>
</dbReference>
<gene>
    <name evidence="6" type="ORF">DPMN_126087</name>
</gene>
<dbReference type="InterPro" id="IPR027417">
    <property type="entry name" value="P-loop_NTPase"/>
</dbReference>
<keyword evidence="4" id="KW-0342">GTP-binding</keyword>
<reference evidence="6" key="2">
    <citation type="submission" date="2020-11" db="EMBL/GenBank/DDBJ databases">
        <authorList>
            <person name="McCartney M.A."/>
            <person name="Auch B."/>
            <person name="Kono T."/>
            <person name="Mallez S."/>
            <person name="Becker A."/>
            <person name="Gohl D.M."/>
            <person name="Silverstein K.A.T."/>
            <person name="Koren S."/>
            <person name="Bechman K.B."/>
            <person name="Herman A."/>
            <person name="Abrahante J.E."/>
            <person name="Garbe J."/>
        </authorList>
    </citation>
    <scope>NUCLEOTIDE SEQUENCE</scope>
    <source>
        <strain evidence="6">Duluth1</strain>
        <tissue evidence="6">Whole animal</tissue>
    </source>
</reference>
<dbReference type="GO" id="GO:0016787">
    <property type="term" value="F:hydrolase activity"/>
    <property type="evidence" value="ECO:0007669"/>
    <property type="project" value="UniProtKB-KW"/>
</dbReference>
<evidence type="ECO:0000313" key="7">
    <source>
        <dbReference type="Proteomes" id="UP000828390"/>
    </source>
</evidence>